<reference evidence="6 7" key="1">
    <citation type="submission" date="2016-03" db="EMBL/GenBank/DDBJ databases">
        <authorList>
            <person name="Ploux O."/>
        </authorList>
    </citation>
    <scope>NUCLEOTIDE SEQUENCE [LARGE SCALE GENOMIC DNA]</scope>
    <source>
        <strain evidence="6 7">R0</strain>
    </source>
</reference>
<dbReference type="CDD" id="cd07820">
    <property type="entry name" value="SRPBCC_3"/>
    <property type="match status" value="1"/>
</dbReference>
<dbReference type="Proteomes" id="UP000075320">
    <property type="component" value="Unassembled WGS sequence"/>
</dbReference>
<dbReference type="EMBL" id="LUKE01000003">
    <property type="protein sequence ID" value="KYG63685.1"/>
    <property type="molecule type" value="Genomic_DNA"/>
</dbReference>
<dbReference type="RefSeq" id="WP_061835579.1">
    <property type="nucleotide sequence ID" value="NZ_LUKE01000003.1"/>
</dbReference>
<evidence type="ECO:0000313" key="6">
    <source>
        <dbReference type="EMBL" id="KYG63685.1"/>
    </source>
</evidence>
<evidence type="ECO:0000313" key="7">
    <source>
        <dbReference type="Proteomes" id="UP000075320"/>
    </source>
</evidence>
<dbReference type="InterPro" id="IPR023393">
    <property type="entry name" value="START-like_dom_sf"/>
</dbReference>
<dbReference type="InterPro" id="IPR010099">
    <property type="entry name" value="SDR39U1"/>
</dbReference>
<dbReference type="PANTHER" id="PTHR11092:SF0">
    <property type="entry name" value="EPIMERASE FAMILY PROTEIN SDR39U1"/>
    <property type="match status" value="1"/>
</dbReference>
<proteinExistence type="inferred from homology"/>
<dbReference type="InterPro" id="IPR013549">
    <property type="entry name" value="DUF1731"/>
</dbReference>
<evidence type="ECO:0000256" key="1">
    <source>
        <dbReference type="ARBA" id="ARBA00008918"/>
    </source>
</evidence>
<feature type="domain" description="NAD-dependent epimerase/dehydratase" evidence="3">
    <location>
        <begin position="3"/>
        <end position="215"/>
    </location>
</feature>
<dbReference type="SUPFAM" id="SSF51735">
    <property type="entry name" value="NAD(P)-binding Rossmann-fold domains"/>
    <property type="match status" value="1"/>
</dbReference>
<feature type="domain" description="DUF1731" evidence="5">
    <location>
        <begin position="249"/>
        <end position="295"/>
    </location>
</feature>
<evidence type="ECO:0000259" key="4">
    <source>
        <dbReference type="Pfam" id="PF03364"/>
    </source>
</evidence>
<dbReference type="Gene3D" id="3.30.530.20">
    <property type="match status" value="1"/>
</dbReference>
<accession>A0A150WJD0</accession>
<dbReference type="InterPro" id="IPR005031">
    <property type="entry name" value="COQ10_START"/>
</dbReference>
<dbReference type="Pfam" id="PF08338">
    <property type="entry name" value="DUF1731"/>
    <property type="match status" value="1"/>
</dbReference>
<dbReference type="Gene3D" id="3.40.50.720">
    <property type="entry name" value="NAD(P)-binding Rossmann-like Domain"/>
    <property type="match status" value="1"/>
</dbReference>
<gene>
    <name evidence="6" type="ORF">AZI86_12710</name>
</gene>
<evidence type="ECO:0000259" key="3">
    <source>
        <dbReference type="Pfam" id="PF01370"/>
    </source>
</evidence>
<dbReference type="InterPro" id="IPR001509">
    <property type="entry name" value="Epimerase_deHydtase"/>
</dbReference>
<keyword evidence="6" id="KW-0132">Cell division</keyword>
<dbReference type="Pfam" id="PF01370">
    <property type="entry name" value="Epimerase"/>
    <property type="match status" value="1"/>
</dbReference>
<organism evidence="6 7">
    <name type="scientific">Bdellovibrio bacteriovorus</name>
    <dbReference type="NCBI Taxonomy" id="959"/>
    <lineage>
        <taxon>Bacteria</taxon>
        <taxon>Pseudomonadati</taxon>
        <taxon>Bdellovibrionota</taxon>
        <taxon>Bdellovibrionia</taxon>
        <taxon>Bdellovibrionales</taxon>
        <taxon>Pseudobdellovibrionaceae</taxon>
        <taxon>Bdellovibrio</taxon>
    </lineage>
</organism>
<protein>
    <submittedName>
        <fullName evidence="6">Cell division inhibitor SULA</fullName>
    </submittedName>
</protein>
<evidence type="ECO:0000256" key="2">
    <source>
        <dbReference type="ARBA" id="ARBA00009353"/>
    </source>
</evidence>
<dbReference type="InterPro" id="IPR036291">
    <property type="entry name" value="NAD(P)-bd_dom_sf"/>
</dbReference>
<dbReference type="OrthoDB" id="5287911at2"/>
<dbReference type="AlphaFoldDB" id="A0A150WJD0"/>
<evidence type="ECO:0000259" key="5">
    <source>
        <dbReference type="Pfam" id="PF08338"/>
    </source>
</evidence>
<name>A0A150WJD0_BDEBC</name>
<sequence length="453" mass="50343">MKVLMTGATGLIGKEIGKKLAEHGHEIFVVSRDGKKAQENLPFPCQIIPGDLNKGALHDEKLAEIEGVINLMGESVFGERWTDEKKERIYSSRVIATRNLVSSLPSSLKVFVSGSAIGFYGDCKDEIVKEDHAPGSDFLAKVCVEWEAEAAKAHGRTVMIRTSVVLSHQGGALEQMLVPFKAGIGGPLGDGQQWMSWIHINDIAGLFVHALENPAMQGPVNGCSPNPVTNRDFSKCLAASLGKSMGPSVPLIALKTVFGEMSSFILASLRGSAERAQELGYQFQFSNIEEALNDLCAPLKDGEEIFYSEQFIPLPPEKVFTFFQDAHNLEEITPPTLNFKIRGMSTDRIRQGTLIDYDLKVHGIPLKWKTEIDEWQPPHRFVDNQLKGPYSLWHHTHEFRPFCGGTLMVDRVRYRLPLGIVGRLFGGSFVKGDVAKIFKYRRQFVASKDWARS</sequence>
<comment type="similarity">
    <text evidence="1">Belongs to the ribosome association toxin RatA family.</text>
</comment>
<keyword evidence="6" id="KW-0131">Cell cycle</keyword>
<keyword evidence="7" id="KW-1185">Reference proteome</keyword>
<dbReference type="PANTHER" id="PTHR11092">
    <property type="entry name" value="SUGAR NUCLEOTIDE EPIMERASE RELATED"/>
    <property type="match status" value="1"/>
</dbReference>
<dbReference type="NCBIfam" id="TIGR01777">
    <property type="entry name" value="yfcH"/>
    <property type="match status" value="1"/>
</dbReference>
<comment type="caution">
    <text evidence="6">The sequence shown here is derived from an EMBL/GenBank/DDBJ whole genome shotgun (WGS) entry which is preliminary data.</text>
</comment>
<comment type="similarity">
    <text evidence="2">Belongs to the NAD(P)-dependent epimerase/dehydratase family. SDR39U1 subfamily.</text>
</comment>
<dbReference type="Pfam" id="PF03364">
    <property type="entry name" value="Polyketide_cyc"/>
    <property type="match status" value="1"/>
</dbReference>
<feature type="domain" description="Coenzyme Q-binding protein COQ10 START" evidence="4">
    <location>
        <begin position="312"/>
        <end position="425"/>
    </location>
</feature>
<dbReference type="GO" id="GO:0051301">
    <property type="term" value="P:cell division"/>
    <property type="evidence" value="ECO:0007669"/>
    <property type="project" value="UniProtKB-KW"/>
</dbReference>
<dbReference type="SUPFAM" id="SSF55961">
    <property type="entry name" value="Bet v1-like"/>
    <property type="match status" value="1"/>
</dbReference>